<dbReference type="SUPFAM" id="SSF116726">
    <property type="entry name" value="TrkA C-terminal domain-like"/>
    <property type="match status" value="1"/>
</dbReference>
<dbReference type="SUPFAM" id="SSF51735">
    <property type="entry name" value="NAD(P)-binding Rossmann-fold domains"/>
    <property type="match status" value="2"/>
</dbReference>
<dbReference type="NCBIfam" id="NF007039">
    <property type="entry name" value="PRK09496.3-2"/>
    <property type="match status" value="1"/>
</dbReference>
<dbReference type="InterPro" id="IPR006036">
    <property type="entry name" value="K_uptake_TrkA"/>
</dbReference>
<dbReference type="NCBIfam" id="NF007031">
    <property type="entry name" value="PRK09496.1-2"/>
    <property type="match status" value="1"/>
</dbReference>
<evidence type="ECO:0000256" key="2">
    <source>
        <dbReference type="ARBA" id="ARBA00022448"/>
    </source>
</evidence>
<keyword evidence="10" id="KW-1185">Reference proteome</keyword>
<dbReference type="PANTHER" id="PTHR43833:SF5">
    <property type="entry name" value="TRK SYSTEM POTASSIUM UPTAKE PROTEIN TRKA"/>
    <property type="match status" value="1"/>
</dbReference>
<dbReference type="EMBL" id="JACDZE010000001">
    <property type="protein sequence ID" value="MBA5628296.1"/>
    <property type="molecule type" value="Genomic_DNA"/>
</dbReference>
<evidence type="ECO:0000256" key="6">
    <source>
        <dbReference type="ARBA" id="ARBA00023065"/>
    </source>
</evidence>
<dbReference type="PRINTS" id="PR00335">
    <property type="entry name" value="KUPTAKETRKA"/>
</dbReference>
<evidence type="ECO:0000256" key="5">
    <source>
        <dbReference type="ARBA" id="ARBA00023027"/>
    </source>
</evidence>
<dbReference type="Gene3D" id="3.40.50.720">
    <property type="entry name" value="NAD(P)-binding Rossmann-like Domain"/>
    <property type="match status" value="2"/>
</dbReference>
<keyword evidence="4" id="KW-0630">Potassium</keyword>
<dbReference type="Pfam" id="PF02254">
    <property type="entry name" value="TrkA_N"/>
    <property type="match status" value="2"/>
</dbReference>
<gene>
    <name evidence="9" type="primary">trkA</name>
    <name evidence="9" type="ORF">HU137_00760</name>
</gene>
<evidence type="ECO:0000256" key="1">
    <source>
        <dbReference type="ARBA" id="ARBA00017378"/>
    </source>
</evidence>
<protein>
    <recommendedName>
        <fullName evidence="1">Trk system potassium uptake protein TrkA</fullName>
    </recommendedName>
</protein>
<dbReference type="InterPro" id="IPR036291">
    <property type="entry name" value="NAD(P)-bd_dom_sf"/>
</dbReference>
<dbReference type="GO" id="GO:0015079">
    <property type="term" value="F:potassium ion transmembrane transporter activity"/>
    <property type="evidence" value="ECO:0007669"/>
    <property type="project" value="InterPro"/>
</dbReference>
<dbReference type="InterPro" id="IPR036721">
    <property type="entry name" value="RCK_C_sf"/>
</dbReference>
<dbReference type="PROSITE" id="PS51201">
    <property type="entry name" value="RCK_N"/>
    <property type="match status" value="2"/>
</dbReference>
<accession>A0A838ZLA3</accession>
<evidence type="ECO:0000256" key="4">
    <source>
        <dbReference type="ARBA" id="ARBA00022958"/>
    </source>
</evidence>
<dbReference type="PROSITE" id="PS51202">
    <property type="entry name" value="RCK_C"/>
    <property type="match status" value="1"/>
</dbReference>
<dbReference type="InterPro" id="IPR006037">
    <property type="entry name" value="RCK_C"/>
</dbReference>
<dbReference type="PANTHER" id="PTHR43833">
    <property type="entry name" value="POTASSIUM CHANNEL PROTEIN 2-RELATED-RELATED"/>
    <property type="match status" value="1"/>
</dbReference>
<dbReference type="AlphaFoldDB" id="A0A838ZLA3"/>
<comment type="caution">
    <text evidence="9">The sequence shown here is derived from an EMBL/GenBank/DDBJ whole genome shotgun (WGS) entry which is preliminary data.</text>
</comment>
<dbReference type="GO" id="GO:0005886">
    <property type="term" value="C:plasma membrane"/>
    <property type="evidence" value="ECO:0007669"/>
    <property type="project" value="InterPro"/>
</dbReference>
<dbReference type="NCBIfam" id="NF007038">
    <property type="entry name" value="PRK09496.2-6"/>
    <property type="match status" value="1"/>
</dbReference>
<organism evidence="9 10">
    <name type="scientific">Moheibacter lacus</name>
    <dbReference type="NCBI Taxonomy" id="2745851"/>
    <lineage>
        <taxon>Bacteria</taxon>
        <taxon>Pseudomonadati</taxon>
        <taxon>Bacteroidota</taxon>
        <taxon>Flavobacteriia</taxon>
        <taxon>Flavobacteriales</taxon>
        <taxon>Weeksellaceae</taxon>
        <taxon>Moheibacter</taxon>
    </lineage>
</organism>
<feature type="domain" description="RCK C-terminal" evidence="8">
    <location>
        <begin position="374"/>
        <end position="454"/>
    </location>
</feature>
<keyword evidence="3" id="KW-0633">Potassium transport</keyword>
<dbReference type="Gene3D" id="3.30.70.1450">
    <property type="entry name" value="Regulator of K+ conductance, C-terminal domain"/>
    <property type="match status" value="2"/>
</dbReference>
<proteinExistence type="predicted"/>
<dbReference type="Proteomes" id="UP000552241">
    <property type="component" value="Unassembled WGS sequence"/>
</dbReference>
<evidence type="ECO:0000259" key="8">
    <source>
        <dbReference type="PROSITE" id="PS51202"/>
    </source>
</evidence>
<evidence type="ECO:0000259" key="7">
    <source>
        <dbReference type="PROSITE" id="PS51201"/>
    </source>
</evidence>
<dbReference type="InterPro" id="IPR050721">
    <property type="entry name" value="Trk_Ktr_HKT_K-transport"/>
</dbReference>
<evidence type="ECO:0000256" key="3">
    <source>
        <dbReference type="ARBA" id="ARBA00022538"/>
    </source>
</evidence>
<feature type="domain" description="RCK N-terminal" evidence="7">
    <location>
        <begin position="1"/>
        <end position="121"/>
    </location>
</feature>
<dbReference type="RefSeq" id="WP_182041902.1">
    <property type="nucleotide sequence ID" value="NZ_JACDZE010000001.1"/>
</dbReference>
<reference evidence="9 10" key="1">
    <citation type="submission" date="2020-07" db="EMBL/GenBank/DDBJ databases">
        <title>Moheibacter lacus sp. nov., a member of the family Flavobacteriaceae isolated from freshwater lake sediment.</title>
        <authorList>
            <person name="Liu Y."/>
        </authorList>
    </citation>
    <scope>NUCLEOTIDE SEQUENCE [LARGE SCALE GENOMIC DNA]</scope>
    <source>
        <strain evidence="9 10">BDHS18</strain>
    </source>
</reference>
<evidence type="ECO:0000313" key="9">
    <source>
        <dbReference type="EMBL" id="MBA5628296.1"/>
    </source>
</evidence>
<name>A0A838ZLA3_9FLAO</name>
<keyword evidence="2" id="KW-0813">Transport</keyword>
<dbReference type="InterPro" id="IPR003148">
    <property type="entry name" value="RCK_N"/>
</dbReference>
<keyword evidence="5" id="KW-0520">NAD</keyword>
<keyword evidence="6" id="KW-0406">Ion transport</keyword>
<feature type="domain" description="RCK N-terminal" evidence="7">
    <location>
        <begin position="237"/>
        <end position="365"/>
    </location>
</feature>
<dbReference type="Pfam" id="PF02080">
    <property type="entry name" value="TrkA_C"/>
    <property type="match status" value="1"/>
</dbReference>
<sequence length="454" mass="50413">MRIIIGGAGEVGFHLAKWLSKEMQDVIVVDTDKDKLNSIESNLDVLVHRGDITSFETLRTVKIDEADIFITVTQLQNTNLTAALIAKKLGAKKTIARIVNPEFLRRENAVPVQRMGIDVLISPEQLAANEIHHLVEESAFNTMHSFANGELKLLGTILDKDSKILNKQVRDIFDISKQVPSFMPIAIIRHNEDLNAYETVIPRGDTVYKLFDQVYFIALKHANADLYSILGKKQEFYKNVVVLGGGSIGKKSVRLLKNSKHEVKLIEIDRNKAFDLADEMSDILIINGDGRDGDLLEEEGIGNSNAFIAVTGSSETNIMSCLVAKSKGVKKTIALVENMDYIHLSQEVGIDAFINKKLLAADNILRYIRKGDIVDVAGLSDVNAEVMEFKIDEASQLVNKTLKDVKFPKESIIAGIVRKNEGIIPTSDFVIQTGDHVLVMAKPEAISKIENYFQ</sequence>
<evidence type="ECO:0000313" key="10">
    <source>
        <dbReference type="Proteomes" id="UP000552241"/>
    </source>
</evidence>